<protein>
    <submittedName>
        <fullName evidence="3">Uncharacterized protein</fullName>
    </submittedName>
</protein>
<reference evidence="3 4" key="1">
    <citation type="journal article" date="2018" name="Proc. Natl. Acad. Sci. U.S.A.">
        <title>Linking secondary metabolites to gene clusters through genome sequencing of six diverse Aspergillus species.</title>
        <authorList>
            <person name="Kaerboelling I."/>
            <person name="Vesth T.C."/>
            <person name="Frisvad J.C."/>
            <person name="Nybo J.L."/>
            <person name="Theobald S."/>
            <person name="Kuo A."/>
            <person name="Bowyer P."/>
            <person name="Matsuda Y."/>
            <person name="Mondo S."/>
            <person name="Lyhne E.K."/>
            <person name="Kogle M.E."/>
            <person name="Clum A."/>
            <person name="Lipzen A."/>
            <person name="Salamov A."/>
            <person name="Ngan C.Y."/>
            <person name="Daum C."/>
            <person name="Chiniquy J."/>
            <person name="Barry K."/>
            <person name="LaButti K."/>
            <person name="Haridas S."/>
            <person name="Simmons B.A."/>
            <person name="Magnuson J.K."/>
            <person name="Mortensen U.H."/>
            <person name="Larsen T.O."/>
            <person name="Grigoriev I.V."/>
            <person name="Baker S.E."/>
            <person name="Andersen M.R."/>
        </authorList>
    </citation>
    <scope>NUCLEOTIDE SEQUENCE [LARGE SCALE GENOMIC DNA]</scope>
    <source>
        <strain evidence="3 4">IBT 24754</strain>
    </source>
</reference>
<dbReference type="OrthoDB" id="10250282at2759"/>
<dbReference type="PANTHER" id="PTHR22935:SF97">
    <property type="entry name" value="BETA-LACTAMASE-RELATED DOMAIN-CONTAINING PROTEIN"/>
    <property type="match status" value="1"/>
</dbReference>
<dbReference type="GeneID" id="63817456"/>
<evidence type="ECO:0000313" key="3">
    <source>
        <dbReference type="EMBL" id="PTU25418.1"/>
    </source>
</evidence>
<name>A0A2T5MA53_9EURO</name>
<accession>A0A2T5MA53</accession>
<sequence>MGFELNINKIESKDRPGITKAHYFCYCSIHTTEMRVQSSFVLLPICISGALSNFLGPVYPAPRDLSSRNSLVAAGWRTLTATLEATLNGSSNKTSPALSGLGNMTFSIGMFSTHDSGAETLQFHHTSPEVAHSPVGTNTVDADSIYRVASLTKLFTVLAGLLEMESSDWDRPLSEIFPPLVDFLDDELSKKHSPVYDAQWDQITPSALAAQIAGVSHSGAPWFVDLLALHLLDQAQNISSPLDDPDTYALPPVDLNDPSVTTPCLRPNVTCSAIPYTEGVAANPPIFLPWTSPAYANNGFVLLGLAIANLTGKPVEQIWKESIFGPLNMASSSSQVPPQSETNRSVIAGNPANNWAIAGGLSTPSGGIFSTLNDLAKFGVSILNSTLLPAHETRKWMKPVTHTSDLHYSVGRPWEIYRYTHPATGVVTDIYTKLGDSGYYGSIMAFLPEFNAGFTVLEASSQDSRSILALNLIEQIVDTIVPALFDQAAAELEQNYAGTYAAPADGLNSSITFSASKHGPPGLKVTSWVSNGTDLMPLVPVIMQSENYRLRPTIATPGETGQIAFRAAMVPQNSVHENAQVSGLFADFYSINQWVLLDSVTYNNIALPFFVFDITSEDGSPSAVTPAAWKVKLQKTG</sequence>
<dbReference type="SUPFAM" id="SSF56601">
    <property type="entry name" value="beta-lactamase/transpeptidase-like"/>
    <property type="match status" value="1"/>
</dbReference>
<dbReference type="InterPro" id="IPR001466">
    <property type="entry name" value="Beta-lactam-related"/>
</dbReference>
<organism evidence="3 4">
    <name type="scientific">Aspergillus ochraceoroseus IBT 24754</name>
    <dbReference type="NCBI Taxonomy" id="1392256"/>
    <lineage>
        <taxon>Eukaryota</taxon>
        <taxon>Fungi</taxon>
        <taxon>Dikarya</taxon>
        <taxon>Ascomycota</taxon>
        <taxon>Pezizomycotina</taxon>
        <taxon>Eurotiomycetes</taxon>
        <taxon>Eurotiomycetidae</taxon>
        <taxon>Eurotiales</taxon>
        <taxon>Aspergillaceae</taxon>
        <taxon>Aspergillus</taxon>
        <taxon>Aspergillus subgen. Nidulantes</taxon>
    </lineage>
</organism>
<dbReference type="InterPro" id="IPR051478">
    <property type="entry name" value="Beta-lactamase-like_AB/R"/>
</dbReference>
<evidence type="ECO:0000313" key="4">
    <source>
        <dbReference type="Proteomes" id="UP000244073"/>
    </source>
</evidence>
<gene>
    <name evidence="3" type="ORF">P175DRAFT_0554657</name>
</gene>
<dbReference type="RefSeq" id="XP_040756810.1">
    <property type="nucleotide sequence ID" value="XM_040900572.1"/>
</dbReference>
<dbReference type="Proteomes" id="UP000244073">
    <property type="component" value="Unassembled WGS sequence"/>
</dbReference>
<dbReference type="AlphaFoldDB" id="A0A2T5MA53"/>
<dbReference type="EMBL" id="MSFN02000001">
    <property type="protein sequence ID" value="PTU25418.1"/>
    <property type="molecule type" value="Genomic_DNA"/>
</dbReference>
<evidence type="ECO:0000259" key="2">
    <source>
        <dbReference type="Pfam" id="PF26335"/>
    </source>
</evidence>
<comment type="caution">
    <text evidence="3">The sequence shown here is derived from an EMBL/GenBank/DDBJ whole genome shotgun (WGS) entry which is preliminary data.</text>
</comment>
<dbReference type="InterPro" id="IPR058664">
    <property type="entry name" value="ARB_00930-like_C"/>
</dbReference>
<dbReference type="PANTHER" id="PTHR22935">
    <property type="entry name" value="PENICILLIN-BINDING PROTEIN"/>
    <property type="match status" value="1"/>
</dbReference>
<evidence type="ECO:0000259" key="1">
    <source>
        <dbReference type="Pfam" id="PF00144"/>
    </source>
</evidence>
<dbReference type="Pfam" id="PF26335">
    <property type="entry name" value="ARB_00930_C"/>
    <property type="match status" value="1"/>
</dbReference>
<dbReference type="Gene3D" id="3.40.710.10">
    <property type="entry name" value="DD-peptidase/beta-lactamase superfamily"/>
    <property type="match status" value="1"/>
</dbReference>
<feature type="domain" description="Beta-lactamase-related" evidence="1">
    <location>
        <begin position="137"/>
        <end position="459"/>
    </location>
</feature>
<proteinExistence type="predicted"/>
<dbReference type="InterPro" id="IPR012338">
    <property type="entry name" value="Beta-lactam/transpept-like"/>
</dbReference>
<feature type="domain" description="Beta-lactamase-like ARB-00930-like C-terminal" evidence="2">
    <location>
        <begin position="488"/>
        <end position="636"/>
    </location>
</feature>
<dbReference type="VEuPathDB" id="FungiDB:P175DRAFT_0554657"/>
<dbReference type="Pfam" id="PF00144">
    <property type="entry name" value="Beta-lactamase"/>
    <property type="match status" value="1"/>
</dbReference>